<evidence type="ECO:0000256" key="5">
    <source>
        <dbReference type="ARBA" id="ARBA00022908"/>
    </source>
</evidence>
<dbReference type="GO" id="GO:0005737">
    <property type="term" value="C:cytoplasm"/>
    <property type="evidence" value="ECO:0007669"/>
    <property type="project" value="UniProtKB-SubCell"/>
</dbReference>
<keyword evidence="2 9" id="KW-0963">Cytoplasm</keyword>
<sequence>MLISPACRDALEGWLTHRKSLDGVAENTIEAYRSDVLGFLNFITVHFGDSTGLAPLARVKPTDMRAWMAHERKRGVAARSLARELSSVKSFYRWLAEREGFEPTAVLATRSPKFQKKLPRPLAEDAARAMIDTVELQASKDWVAVRDAAVLTLLYGCGLRISEALGLKFSDAPLPDVIRITGKGGKERIVPVIGPARVAVDRYLAAQPFPMLPDDPLFRGARGGALSPRLIAKAMENARMQLGLPATATPHAMRHSFATHLLEAGGDLRAIQELLGHASLSTTQAYTAVDTVRLMEVYNNAHPKGLKHG</sequence>
<keyword evidence="7 9" id="KW-0233">DNA recombination</keyword>
<dbReference type="Gene3D" id="1.10.443.10">
    <property type="entry name" value="Intergrase catalytic core"/>
    <property type="match status" value="1"/>
</dbReference>
<feature type="active site" evidence="9">
    <location>
        <position position="160"/>
    </location>
</feature>
<dbReference type="GO" id="GO:0007059">
    <property type="term" value="P:chromosome segregation"/>
    <property type="evidence" value="ECO:0007669"/>
    <property type="project" value="UniProtKB-UniRule"/>
</dbReference>
<keyword evidence="6 9" id="KW-0238">DNA-binding</keyword>
<comment type="function">
    <text evidence="9">Site-specific tyrosine recombinase, which acts by catalyzing the cutting and rejoining of the recombining DNA molecules. The XerC-XerD complex is essential to convert dimers of the bacterial chromosome into monomers to permit their segregation at cell division. It also contributes to the segregational stability of plasmids.</text>
</comment>
<dbReference type="InterPro" id="IPR010998">
    <property type="entry name" value="Integrase_recombinase_N"/>
</dbReference>
<accession>A0A1H2QSE6</accession>
<dbReference type="InterPro" id="IPR011010">
    <property type="entry name" value="DNA_brk_join_enz"/>
</dbReference>
<dbReference type="Gene3D" id="1.10.150.130">
    <property type="match status" value="1"/>
</dbReference>
<feature type="active site" description="O-(3'-phospho-DNA)-tyrosine intermediate" evidence="9">
    <location>
        <position position="286"/>
    </location>
</feature>
<keyword evidence="8 9" id="KW-0131">Cell cycle</keyword>
<evidence type="ECO:0000256" key="6">
    <source>
        <dbReference type="ARBA" id="ARBA00023125"/>
    </source>
</evidence>
<feature type="active site" evidence="9">
    <location>
        <position position="183"/>
    </location>
</feature>
<dbReference type="Pfam" id="PF02899">
    <property type="entry name" value="Phage_int_SAM_1"/>
    <property type="match status" value="1"/>
</dbReference>
<dbReference type="InterPro" id="IPR023009">
    <property type="entry name" value="Tyrosine_recombinase_XerC/XerD"/>
</dbReference>
<dbReference type="GO" id="GO:0051301">
    <property type="term" value="P:cell division"/>
    <property type="evidence" value="ECO:0007669"/>
    <property type="project" value="UniProtKB-KW"/>
</dbReference>
<evidence type="ECO:0000256" key="2">
    <source>
        <dbReference type="ARBA" id="ARBA00022490"/>
    </source>
</evidence>
<dbReference type="InterPro" id="IPR050090">
    <property type="entry name" value="Tyrosine_recombinase_XerCD"/>
</dbReference>
<dbReference type="InterPro" id="IPR013762">
    <property type="entry name" value="Integrase-like_cat_sf"/>
</dbReference>
<dbReference type="InterPro" id="IPR044068">
    <property type="entry name" value="CB"/>
</dbReference>
<gene>
    <name evidence="9" type="primary">xerC</name>
    <name evidence="12" type="ORF">SAMN04488001_0284</name>
</gene>
<evidence type="ECO:0000313" key="12">
    <source>
        <dbReference type="EMBL" id="SDW10126.1"/>
    </source>
</evidence>
<dbReference type="EMBL" id="FNOI01000001">
    <property type="protein sequence ID" value="SDW10126.1"/>
    <property type="molecule type" value="Genomic_DNA"/>
</dbReference>
<dbReference type="RefSeq" id="WP_170833349.1">
    <property type="nucleotide sequence ID" value="NZ_FNOI01000001.1"/>
</dbReference>
<dbReference type="SUPFAM" id="SSF56349">
    <property type="entry name" value="DNA breaking-rejoining enzymes"/>
    <property type="match status" value="1"/>
</dbReference>
<feature type="active site" evidence="9">
    <location>
        <position position="251"/>
    </location>
</feature>
<name>A0A1H2QSE6_9RHOB</name>
<dbReference type="PROSITE" id="PS51900">
    <property type="entry name" value="CB"/>
    <property type="match status" value="1"/>
</dbReference>
<feature type="domain" description="Tyr recombinase" evidence="10">
    <location>
        <begin position="117"/>
        <end position="299"/>
    </location>
</feature>
<evidence type="ECO:0000256" key="1">
    <source>
        <dbReference type="ARBA" id="ARBA00004496"/>
    </source>
</evidence>
<evidence type="ECO:0000256" key="3">
    <source>
        <dbReference type="ARBA" id="ARBA00022618"/>
    </source>
</evidence>
<dbReference type="GO" id="GO:0006313">
    <property type="term" value="P:DNA transposition"/>
    <property type="evidence" value="ECO:0007669"/>
    <property type="project" value="UniProtKB-UniRule"/>
</dbReference>
<organism evidence="12 13">
    <name type="scientific">Litoreibacter albidus</name>
    <dbReference type="NCBI Taxonomy" id="670155"/>
    <lineage>
        <taxon>Bacteria</taxon>
        <taxon>Pseudomonadati</taxon>
        <taxon>Pseudomonadota</taxon>
        <taxon>Alphaproteobacteria</taxon>
        <taxon>Rhodobacterales</taxon>
        <taxon>Roseobacteraceae</taxon>
        <taxon>Litoreibacter</taxon>
    </lineage>
</organism>
<evidence type="ECO:0000256" key="8">
    <source>
        <dbReference type="ARBA" id="ARBA00023306"/>
    </source>
</evidence>
<proteinExistence type="inferred from homology"/>
<evidence type="ECO:0000256" key="9">
    <source>
        <dbReference type="HAMAP-Rule" id="MF_01808"/>
    </source>
</evidence>
<evidence type="ECO:0000259" key="11">
    <source>
        <dbReference type="PROSITE" id="PS51900"/>
    </source>
</evidence>
<comment type="subcellular location">
    <subcellularLocation>
        <location evidence="1 9">Cytoplasm</location>
    </subcellularLocation>
</comment>
<feature type="active site" evidence="9">
    <location>
        <position position="254"/>
    </location>
</feature>
<dbReference type="STRING" id="670155.SAMN04488001_0284"/>
<dbReference type="CDD" id="cd00798">
    <property type="entry name" value="INT_XerDC_C"/>
    <property type="match status" value="1"/>
</dbReference>
<dbReference type="PANTHER" id="PTHR30349">
    <property type="entry name" value="PHAGE INTEGRASE-RELATED"/>
    <property type="match status" value="1"/>
</dbReference>
<dbReference type="InterPro" id="IPR004107">
    <property type="entry name" value="Integrase_SAM-like_N"/>
</dbReference>
<comment type="similarity">
    <text evidence="9">Belongs to the 'phage' integrase family. XerC subfamily.</text>
</comment>
<evidence type="ECO:0000313" key="13">
    <source>
        <dbReference type="Proteomes" id="UP000199441"/>
    </source>
</evidence>
<evidence type="ECO:0000256" key="4">
    <source>
        <dbReference type="ARBA" id="ARBA00022829"/>
    </source>
</evidence>
<dbReference type="AlphaFoldDB" id="A0A1H2QSE6"/>
<dbReference type="GO" id="GO:0003677">
    <property type="term" value="F:DNA binding"/>
    <property type="evidence" value="ECO:0007669"/>
    <property type="project" value="UniProtKB-UniRule"/>
</dbReference>
<keyword evidence="4 9" id="KW-0159">Chromosome partition</keyword>
<feature type="domain" description="Core-binding (CB)" evidence="11">
    <location>
        <begin position="5"/>
        <end position="96"/>
    </location>
</feature>
<dbReference type="GO" id="GO:0009037">
    <property type="term" value="F:tyrosine-based site-specific recombinase activity"/>
    <property type="evidence" value="ECO:0007669"/>
    <property type="project" value="UniProtKB-UniRule"/>
</dbReference>
<dbReference type="HAMAP" id="MF_01808">
    <property type="entry name" value="Recomb_XerC_XerD"/>
    <property type="match status" value="1"/>
</dbReference>
<keyword evidence="5 9" id="KW-0229">DNA integration</keyword>
<keyword evidence="3 9" id="KW-0132">Cell division</keyword>
<keyword evidence="13" id="KW-1185">Reference proteome</keyword>
<reference evidence="13" key="1">
    <citation type="submission" date="2016-10" db="EMBL/GenBank/DDBJ databases">
        <authorList>
            <person name="Varghese N."/>
            <person name="Submissions S."/>
        </authorList>
    </citation>
    <scope>NUCLEOTIDE SEQUENCE [LARGE SCALE GENOMIC DNA]</scope>
    <source>
        <strain evidence="13">DSM 26922</strain>
    </source>
</reference>
<evidence type="ECO:0000259" key="10">
    <source>
        <dbReference type="PROSITE" id="PS51898"/>
    </source>
</evidence>
<evidence type="ECO:0000256" key="7">
    <source>
        <dbReference type="ARBA" id="ARBA00023172"/>
    </source>
</evidence>
<protein>
    <recommendedName>
        <fullName evidence="9">Tyrosine recombinase XerC</fullName>
    </recommendedName>
</protein>
<comment type="subunit">
    <text evidence="9">Forms a cyclic heterotetrameric complex composed of two molecules of XerC and two molecules of XerD.</text>
</comment>
<dbReference type="Proteomes" id="UP000199441">
    <property type="component" value="Unassembled WGS sequence"/>
</dbReference>
<dbReference type="PANTHER" id="PTHR30349:SF90">
    <property type="entry name" value="TYROSINE RECOMBINASE XERD"/>
    <property type="match status" value="1"/>
</dbReference>
<dbReference type="InterPro" id="IPR002104">
    <property type="entry name" value="Integrase_catalytic"/>
</dbReference>
<dbReference type="Pfam" id="PF00589">
    <property type="entry name" value="Phage_integrase"/>
    <property type="match status" value="1"/>
</dbReference>
<feature type="active site" evidence="9">
    <location>
        <position position="277"/>
    </location>
</feature>
<dbReference type="PROSITE" id="PS51898">
    <property type="entry name" value="TYR_RECOMBINASE"/>
    <property type="match status" value="1"/>
</dbReference>